<organism evidence="4 5">
    <name type="scientific">Sphingomonas lenta</name>
    <dbReference type="NCBI Taxonomy" id="1141887"/>
    <lineage>
        <taxon>Bacteria</taxon>
        <taxon>Pseudomonadati</taxon>
        <taxon>Pseudomonadota</taxon>
        <taxon>Alphaproteobacteria</taxon>
        <taxon>Sphingomonadales</taxon>
        <taxon>Sphingomonadaceae</taxon>
        <taxon>Sphingomonas</taxon>
    </lineage>
</organism>
<dbReference type="Proteomes" id="UP000218151">
    <property type="component" value="Unassembled WGS sequence"/>
</dbReference>
<reference evidence="5" key="1">
    <citation type="submission" date="2017-09" db="EMBL/GenBank/DDBJ databases">
        <authorList>
            <person name="Feng G."/>
            <person name="Zhu H."/>
        </authorList>
    </citation>
    <scope>NUCLEOTIDE SEQUENCE [LARGE SCALE GENOMIC DNA]</scope>
    <source>
        <strain evidence="5">1PNM-20</strain>
    </source>
</reference>
<feature type="signal peptide" evidence="2">
    <location>
        <begin position="1"/>
        <end position="20"/>
    </location>
</feature>
<dbReference type="EMBL" id="NSLI01000003">
    <property type="protein sequence ID" value="PAX07787.1"/>
    <property type="molecule type" value="Genomic_DNA"/>
</dbReference>
<protein>
    <recommendedName>
        <fullName evidence="3">Lysozyme inhibitor LprI-like N-terminal domain-containing protein</fullName>
    </recommendedName>
</protein>
<name>A0A2A2SEV7_9SPHN</name>
<evidence type="ECO:0000259" key="3">
    <source>
        <dbReference type="Pfam" id="PF07007"/>
    </source>
</evidence>
<evidence type="ECO:0000313" key="5">
    <source>
        <dbReference type="Proteomes" id="UP000218151"/>
    </source>
</evidence>
<evidence type="ECO:0000256" key="2">
    <source>
        <dbReference type="SAM" id="SignalP"/>
    </source>
</evidence>
<sequence>MRKVMMVAFAGALGGCGAFGAQPVACTAESAAEPVVGIVREQLEKRLADELKNGDGKRMVSLANIRASVGELLIELTDVRTSKKDPNSTKRFCAATLAVKFPADMLTDADRARDSAGMGDVSDLADENDVGREANRFTTPIEFEIQPTDDGSKVFAETATDNAMFAFASEVVGAGLMRSRLENAKREEQQAQAAASAEQDAALAEQRQANLASVRTDNQLAAQTIGAMWKALDSGTRQQLLPVQRAWIRKKDADCRVEAASASTDPAEMESARVACDTRATRERIDWLSQYRSAEPVYAPTPAPASTSDTDAYDRTDI</sequence>
<feature type="region of interest" description="Disordered" evidence="1">
    <location>
        <begin position="291"/>
        <end position="318"/>
    </location>
</feature>
<gene>
    <name evidence="4" type="ORF">CKY28_09140</name>
</gene>
<evidence type="ECO:0000313" key="4">
    <source>
        <dbReference type="EMBL" id="PAX07787.1"/>
    </source>
</evidence>
<dbReference type="InterPro" id="IPR009739">
    <property type="entry name" value="LprI-like_N"/>
</dbReference>
<evidence type="ECO:0000256" key="1">
    <source>
        <dbReference type="SAM" id="MobiDB-lite"/>
    </source>
</evidence>
<feature type="chain" id="PRO_5011974335" description="Lysozyme inhibitor LprI-like N-terminal domain-containing protein" evidence="2">
    <location>
        <begin position="21"/>
        <end position="318"/>
    </location>
</feature>
<dbReference type="Gene3D" id="1.20.1270.180">
    <property type="match status" value="1"/>
</dbReference>
<accession>A0A2A2SEV7</accession>
<dbReference type="AlphaFoldDB" id="A0A2A2SEV7"/>
<dbReference type="PROSITE" id="PS51257">
    <property type="entry name" value="PROKAR_LIPOPROTEIN"/>
    <property type="match status" value="1"/>
</dbReference>
<keyword evidence="2" id="KW-0732">Signal</keyword>
<dbReference type="OrthoDB" id="6655406at2"/>
<proteinExistence type="predicted"/>
<feature type="domain" description="Lysozyme inhibitor LprI-like N-terminal" evidence="3">
    <location>
        <begin position="189"/>
        <end position="288"/>
    </location>
</feature>
<comment type="caution">
    <text evidence="4">The sequence shown here is derived from an EMBL/GenBank/DDBJ whole genome shotgun (WGS) entry which is preliminary data.</text>
</comment>
<dbReference type="Pfam" id="PF07007">
    <property type="entry name" value="LprI"/>
    <property type="match status" value="1"/>
</dbReference>
<keyword evidence="5" id="KW-1185">Reference proteome</keyword>